<comment type="similarity">
    <text evidence="1">Belongs to the UPF0181 family.</text>
</comment>
<dbReference type="EMBL" id="SZPQ01000002">
    <property type="protein sequence ID" value="TKI08189.1"/>
    <property type="molecule type" value="Genomic_DNA"/>
</dbReference>
<sequence>MSNDQPALTHQQQQQAVERIQALMAEGMSSGEAIRRVSEEIRAGYHGERAVVIWDDEEDKAGRRRDAE</sequence>
<evidence type="ECO:0000313" key="3">
    <source>
        <dbReference type="Proteomes" id="UP000305202"/>
    </source>
</evidence>
<dbReference type="HAMAP" id="MF_00507">
    <property type="entry name" value="UPF0181"/>
    <property type="match status" value="1"/>
</dbReference>
<name>A0ABY2SQ15_9HYPH</name>
<dbReference type="NCBIfam" id="NF003476">
    <property type="entry name" value="PRK05114.1"/>
    <property type="match status" value="1"/>
</dbReference>
<keyword evidence="3" id="KW-1185">Reference proteome</keyword>
<dbReference type="InterPro" id="IPR005371">
    <property type="entry name" value="UPF0181"/>
</dbReference>
<reference evidence="2 3" key="1">
    <citation type="submission" date="2019-04" db="EMBL/GenBank/DDBJ databases">
        <authorList>
            <person name="Li M."/>
            <person name="Gao C."/>
        </authorList>
    </citation>
    <scope>NUCLEOTIDE SEQUENCE [LARGE SCALE GENOMIC DNA]</scope>
    <source>
        <strain evidence="2 3">BGMRC 2031</strain>
    </source>
</reference>
<organism evidence="2 3">
    <name type="scientific">Martelella alba</name>
    <dbReference type="NCBI Taxonomy" id="2590451"/>
    <lineage>
        <taxon>Bacteria</taxon>
        <taxon>Pseudomonadati</taxon>
        <taxon>Pseudomonadota</taxon>
        <taxon>Alphaproteobacteria</taxon>
        <taxon>Hyphomicrobiales</taxon>
        <taxon>Aurantimonadaceae</taxon>
        <taxon>Martelella</taxon>
    </lineage>
</organism>
<accession>A0ABY2SQ15</accession>
<dbReference type="RefSeq" id="WP_136988464.1">
    <property type="nucleotide sequence ID" value="NZ_SZPQ01000002.1"/>
</dbReference>
<comment type="caution">
    <text evidence="2">The sequence shown here is derived from an EMBL/GenBank/DDBJ whole genome shotgun (WGS) entry which is preliminary data.</text>
</comment>
<protein>
    <recommendedName>
        <fullName evidence="1">UPF0181 protein FCN80_03305</fullName>
    </recommendedName>
</protein>
<gene>
    <name evidence="2" type="ORF">FCN80_03305</name>
</gene>
<dbReference type="Pfam" id="PF03701">
    <property type="entry name" value="UPF0181"/>
    <property type="match status" value="1"/>
</dbReference>
<dbReference type="Proteomes" id="UP000305202">
    <property type="component" value="Unassembled WGS sequence"/>
</dbReference>
<evidence type="ECO:0000256" key="1">
    <source>
        <dbReference type="HAMAP-Rule" id="MF_00507"/>
    </source>
</evidence>
<evidence type="ECO:0000313" key="2">
    <source>
        <dbReference type="EMBL" id="TKI08189.1"/>
    </source>
</evidence>
<proteinExistence type="inferred from homology"/>